<gene>
    <name evidence="2" type="ORF">CYY_000079</name>
</gene>
<sequence>MNGQSHNNNNNNNSVDEFDIHTPFTIAANQLALLYKNSVHMKKHSYSKGYNDALDNILQFIDSNQNIDSLKPLSDFIKNEKLKNMDNNSNNKNTNNNSNNNNNNNINNTQNNNNNNKNQNSFTSSNSSPFSGGESFKEKETQELNSNTSNLNSNPFQRQNEPRQFQLGNLNINENNNSSSSNNKKNDETNLDIINQSNLTYQQLINTKKRLLENGFNNLSFNSNNNNNNNNNSNSNSIGSTNNFSCNNSINNNNNNNINDNSSNNNNNNNKIVFLPNNNSVHIIPSSSSLSTFQPYTSNLFSTNPQDTLFSFTDEPIFHKRSKTTSSHIDYDII</sequence>
<feature type="region of interest" description="Disordered" evidence="1">
    <location>
        <begin position="169"/>
        <end position="188"/>
    </location>
</feature>
<dbReference type="AlphaFoldDB" id="A0A8J4Q5B3"/>
<comment type="caution">
    <text evidence="2">The sequence shown here is derived from an EMBL/GenBank/DDBJ whole genome shotgun (WGS) entry which is preliminary data.</text>
</comment>
<evidence type="ECO:0000313" key="2">
    <source>
        <dbReference type="EMBL" id="KAF2078579.1"/>
    </source>
</evidence>
<evidence type="ECO:0000313" key="3">
    <source>
        <dbReference type="Proteomes" id="UP000695562"/>
    </source>
</evidence>
<dbReference type="EMBL" id="AJWJ01000002">
    <property type="protein sequence ID" value="KAF2078579.1"/>
    <property type="molecule type" value="Genomic_DNA"/>
</dbReference>
<name>A0A8J4Q5B3_9MYCE</name>
<dbReference type="PANTHER" id="PTHR38645">
    <property type="entry name" value="CHROMOSOME 9, WHOLE GENOME SHOTGUN SEQUENCE"/>
    <property type="match status" value="1"/>
</dbReference>
<dbReference type="PANTHER" id="PTHR38645:SF1">
    <property type="entry name" value="YALI0F12243P"/>
    <property type="match status" value="1"/>
</dbReference>
<reference evidence="2" key="1">
    <citation type="submission" date="2020-01" db="EMBL/GenBank/DDBJ databases">
        <title>Development of genomics and gene disruption for Polysphondylium violaceum indicates a role for the polyketide synthase stlB in stalk morphogenesis.</title>
        <authorList>
            <person name="Narita B."/>
            <person name="Kawabe Y."/>
            <person name="Kin K."/>
            <person name="Saito T."/>
            <person name="Gibbs R."/>
            <person name="Kuspa A."/>
            <person name="Muzny D."/>
            <person name="Queller D."/>
            <person name="Richards S."/>
            <person name="Strassman J."/>
            <person name="Sucgang R."/>
            <person name="Worley K."/>
            <person name="Schaap P."/>
        </authorList>
    </citation>
    <scope>NUCLEOTIDE SEQUENCE</scope>
    <source>
        <strain evidence="2">QSvi11</strain>
    </source>
</reference>
<dbReference type="OrthoDB" id="21418at2759"/>
<feature type="compositionally biased region" description="Low complexity" evidence="1">
    <location>
        <begin position="144"/>
        <end position="154"/>
    </location>
</feature>
<keyword evidence="3" id="KW-1185">Reference proteome</keyword>
<protein>
    <submittedName>
        <fullName evidence="2">Uncharacterized protein</fullName>
    </submittedName>
</protein>
<proteinExistence type="predicted"/>
<dbReference type="Proteomes" id="UP000695562">
    <property type="component" value="Unassembled WGS sequence"/>
</dbReference>
<accession>A0A8J4Q5B3</accession>
<feature type="region of interest" description="Disordered" evidence="1">
    <location>
        <begin position="252"/>
        <end position="271"/>
    </location>
</feature>
<feature type="compositionally biased region" description="Low complexity" evidence="1">
    <location>
        <begin position="87"/>
        <end position="128"/>
    </location>
</feature>
<evidence type="ECO:0000256" key="1">
    <source>
        <dbReference type="SAM" id="MobiDB-lite"/>
    </source>
</evidence>
<feature type="compositionally biased region" description="Low complexity" evidence="1">
    <location>
        <begin position="169"/>
        <end position="183"/>
    </location>
</feature>
<feature type="region of interest" description="Disordered" evidence="1">
    <location>
        <begin position="83"/>
        <end position="158"/>
    </location>
</feature>
<organism evidence="2 3">
    <name type="scientific">Polysphondylium violaceum</name>
    <dbReference type="NCBI Taxonomy" id="133409"/>
    <lineage>
        <taxon>Eukaryota</taxon>
        <taxon>Amoebozoa</taxon>
        <taxon>Evosea</taxon>
        <taxon>Eumycetozoa</taxon>
        <taxon>Dictyostelia</taxon>
        <taxon>Dictyosteliales</taxon>
        <taxon>Dictyosteliaceae</taxon>
        <taxon>Polysphondylium</taxon>
    </lineage>
</organism>